<evidence type="ECO:0000313" key="2">
    <source>
        <dbReference type="EMBL" id="KAL0465052.1"/>
    </source>
</evidence>
<keyword evidence="1" id="KW-0732">Signal</keyword>
<name>A0ABR3CX83_NEUIN</name>
<accession>A0ABR3CX83</accession>
<dbReference type="EMBL" id="JAVLET010000019">
    <property type="protein sequence ID" value="KAL0465052.1"/>
    <property type="molecule type" value="Genomic_DNA"/>
</dbReference>
<evidence type="ECO:0000256" key="1">
    <source>
        <dbReference type="SAM" id="SignalP"/>
    </source>
</evidence>
<comment type="caution">
    <text evidence="2">The sequence shown here is derived from an EMBL/GenBank/DDBJ whole genome shotgun (WGS) entry which is preliminary data.</text>
</comment>
<gene>
    <name evidence="2" type="ORF">QR685DRAFT_147522</name>
</gene>
<proteinExistence type="predicted"/>
<reference evidence="2 3" key="1">
    <citation type="submission" date="2023-09" db="EMBL/GenBank/DDBJ databases">
        <title>Multi-omics analysis of a traditional fermented food reveals byproduct-associated fungal strains for waste-to-food upcycling.</title>
        <authorList>
            <consortium name="Lawrence Berkeley National Laboratory"/>
            <person name="Rekdal V.M."/>
            <person name="Villalobos-Escobedo J.M."/>
            <person name="Rodriguez-Valeron N."/>
            <person name="Garcia M.O."/>
            <person name="Vasquez D.P."/>
            <person name="Damayanti I."/>
            <person name="Sorensen P.M."/>
            <person name="Baidoo E.E."/>
            <person name="De Carvalho A.C."/>
            <person name="Riley R."/>
            <person name="Lipzen A."/>
            <person name="He G."/>
            <person name="Yan M."/>
            <person name="Haridas S."/>
            <person name="Daum C."/>
            <person name="Yoshinaga Y."/>
            <person name="Ng V."/>
            <person name="Grigoriev I.V."/>
            <person name="Munk R."/>
            <person name="Nuraida L."/>
            <person name="Wijaya C.H."/>
            <person name="Morales P.-C."/>
            <person name="Keasling J.D."/>
        </authorList>
    </citation>
    <scope>NUCLEOTIDE SEQUENCE [LARGE SCALE GENOMIC DNA]</scope>
    <source>
        <strain evidence="2 3">FGSC 2613</strain>
    </source>
</reference>
<feature type="signal peptide" evidence="1">
    <location>
        <begin position="1"/>
        <end position="28"/>
    </location>
</feature>
<dbReference type="Proteomes" id="UP001451303">
    <property type="component" value="Unassembled WGS sequence"/>
</dbReference>
<evidence type="ECO:0000313" key="3">
    <source>
        <dbReference type="Proteomes" id="UP001451303"/>
    </source>
</evidence>
<keyword evidence="3" id="KW-1185">Reference proteome</keyword>
<feature type="chain" id="PRO_5045201641" evidence="1">
    <location>
        <begin position="29"/>
        <end position="128"/>
    </location>
</feature>
<sequence length="128" mass="14049">MRSNLIRGVLRLLTCFLFSACILLLSVALAPESAAPGINTIDSTTTQVPTLNFAHSTGQHALVHSNFTIIARTVRWQRSINSKVQKEKSMSACLPVCMVSTLNMHVAFHPMYAVNAAGILPNKRISKW</sequence>
<protein>
    <submittedName>
        <fullName evidence="2">Uncharacterized protein</fullName>
    </submittedName>
</protein>
<organism evidence="2 3">
    <name type="scientific">Neurospora intermedia</name>
    <dbReference type="NCBI Taxonomy" id="5142"/>
    <lineage>
        <taxon>Eukaryota</taxon>
        <taxon>Fungi</taxon>
        <taxon>Dikarya</taxon>
        <taxon>Ascomycota</taxon>
        <taxon>Pezizomycotina</taxon>
        <taxon>Sordariomycetes</taxon>
        <taxon>Sordariomycetidae</taxon>
        <taxon>Sordariales</taxon>
        <taxon>Sordariaceae</taxon>
        <taxon>Neurospora</taxon>
    </lineage>
</organism>